<dbReference type="GO" id="GO:0036064">
    <property type="term" value="C:ciliary basal body"/>
    <property type="evidence" value="ECO:0007669"/>
    <property type="project" value="TreeGrafter"/>
</dbReference>
<evidence type="ECO:0000313" key="3">
    <source>
        <dbReference type="EMBL" id="CAI5450148.1"/>
    </source>
</evidence>
<keyword evidence="4" id="KW-1185">Reference proteome</keyword>
<name>A0A9P1IVH8_9PELO</name>
<dbReference type="InterPro" id="IPR058765">
    <property type="entry name" value="NPHP4_C2-like"/>
</dbReference>
<evidence type="ECO:0000256" key="1">
    <source>
        <dbReference type="SAM" id="MobiDB-lite"/>
    </source>
</evidence>
<feature type="domain" description="NPHP4 C2-like" evidence="2">
    <location>
        <begin position="343"/>
        <end position="509"/>
    </location>
</feature>
<dbReference type="Pfam" id="PF26186">
    <property type="entry name" value="NPHP4_C2_3rd"/>
    <property type="match status" value="1"/>
</dbReference>
<dbReference type="GO" id="GO:0035869">
    <property type="term" value="C:ciliary transition zone"/>
    <property type="evidence" value="ECO:0007669"/>
    <property type="project" value="TreeGrafter"/>
</dbReference>
<dbReference type="PANTHER" id="PTHR31043:SF3">
    <property type="entry name" value="NEPHROCYSTIN-4"/>
    <property type="match status" value="1"/>
</dbReference>
<dbReference type="InterPro" id="IPR029775">
    <property type="entry name" value="NPHP4"/>
</dbReference>
<comment type="caution">
    <text evidence="3">The sequence shown here is derived from an EMBL/GenBank/DDBJ whole genome shotgun (WGS) entry which is preliminary data.</text>
</comment>
<dbReference type="AlphaFoldDB" id="A0A9P1IVH8"/>
<organism evidence="3 4">
    <name type="scientific">Caenorhabditis angaria</name>
    <dbReference type="NCBI Taxonomy" id="860376"/>
    <lineage>
        <taxon>Eukaryota</taxon>
        <taxon>Metazoa</taxon>
        <taxon>Ecdysozoa</taxon>
        <taxon>Nematoda</taxon>
        <taxon>Chromadorea</taxon>
        <taxon>Rhabditida</taxon>
        <taxon>Rhabditina</taxon>
        <taxon>Rhabditomorpha</taxon>
        <taxon>Rhabditoidea</taxon>
        <taxon>Rhabditidae</taxon>
        <taxon>Peloderinae</taxon>
        <taxon>Caenorhabditis</taxon>
    </lineage>
</organism>
<dbReference type="PANTHER" id="PTHR31043">
    <property type="entry name" value="NEPHROCYSTIN-4"/>
    <property type="match status" value="1"/>
</dbReference>
<dbReference type="GO" id="GO:0097730">
    <property type="term" value="C:non-motile cilium"/>
    <property type="evidence" value="ECO:0007669"/>
    <property type="project" value="InterPro"/>
</dbReference>
<dbReference type="GO" id="GO:0097546">
    <property type="term" value="C:ciliary base"/>
    <property type="evidence" value="ECO:0007669"/>
    <property type="project" value="TreeGrafter"/>
</dbReference>
<proteinExistence type="predicted"/>
<feature type="region of interest" description="Disordered" evidence="1">
    <location>
        <begin position="247"/>
        <end position="275"/>
    </location>
</feature>
<dbReference type="OrthoDB" id="313446at2759"/>
<feature type="compositionally biased region" description="Basic and acidic residues" evidence="1">
    <location>
        <begin position="264"/>
        <end position="274"/>
    </location>
</feature>
<dbReference type="GO" id="GO:1904491">
    <property type="term" value="P:protein localization to ciliary transition zone"/>
    <property type="evidence" value="ECO:0007669"/>
    <property type="project" value="TreeGrafter"/>
</dbReference>
<protein>
    <recommendedName>
        <fullName evidence="2">NPHP4 C2-like domain-containing protein</fullName>
    </recommendedName>
</protein>
<dbReference type="GO" id="GO:0090090">
    <property type="term" value="P:negative regulation of canonical Wnt signaling pathway"/>
    <property type="evidence" value="ECO:0007669"/>
    <property type="project" value="InterPro"/>
</dbReference>
<gene>
    <name evidence="3" type="ORF">CAMP_LOCUS12785</name>
</gene>
<evidence type="ECO:0000313" key="4">
    <source>
        <dbReference type="Proteomes" id="UP001152747"/>
    </source>
</evidence>
<dbReference type="EMBL" id="CANHGI010000005">
    <property type="protein sequence ID" value="CAI5450148.1"/>
    <property type="molecule type" value="Genomic_DNA"/>
</dbReference>
<sequence>MDDIPGILATENDPFLHHPQIDPQISASIDEVTVTFGPNAQKIEKMIIDEVLHDWNLKENAQFLAENLKISERRLKIGVHNGFSYLSEPISINLNASNSNILTNTSSLKKRRALSSNDLRNGPVSLFVNSRISIPNICEDPRVALIFLVEYTFAYEDRRKFSQQPILIGWGAWKPFGEEAAGSRHNVLASVSLVGGPRPNPEGALCFRNLLHLRQSDDSVFTESQPQITINFAFFLDQLRAESRITSLGDGPISARKSPKPKPKKLEPEPEETKILSSTKLPEISARSVNSELEILEISKDLEAFLEPLKQPEVGPESPVIYRIPEEKPQNFSRILHGLYTRLEFLRILDRNSEQPEIQDVNLKILSNFTVEKLDRLDIQHIFFQFCAMKKFEFAAEDTTVTRVFFSINFYRFPEMITESMILKQFEKSEPAALLRHDGKPGLVSKYIMDSDEDRVEFLEFLNSSHATIHIWDSDSLLLIGTCHVPLNNLMRRGKEAVQLFVQLPIFGIEPTNSRPVGMLAMKLANVGWPTTGGGRDKVGRDVEENEASILRPNMDMLET</sequence>
<dbReference type="Proteomes" id="UP001152747">
    <property type="component" value="Unassembled WGS sequence"/>
</dbReference>
<evidence type="ECO:0000259" key="2">
    <source>
        <dbReference type="Pfam" id="PF26186"/>
    </source>
</evidence>
<accession>A0A9P1IVH8</accession>
<reference evidence="3" key="1">
    <citation type="submission" date="2022-11" db="EMBL/GenBank/DDBJ databases">
        <authorList>
            <person name="Kikuchi T."/>
        </authorList>
    </citation>
    <scope>NUCLEOTIDE SEQUENCE</scope>
    <source>
        <strain evidence="3">PS1010</strain>
    </source>
</reference>